<feature type="domain" description="Fluoroacetyl-CoA-specific thioesterase-like" evidence="3">
    <location>
        <begin position="16"/>
        <end position="119"/>
    </location>
</feature>
<dbReference type="PANTHER" id="PTHR36934:SF1">
    <property type="entry name" value="THIOESTERASE DOMAIN-CONTAINING PROTEIN"/>
    <property type="match status" value="1"/>
</dbReference>
<dbReference type="InterPro" id="IPR054485">
    <property type="entry name" value="FlK-like_dom"/>
</dbReference>
<feature type="active site" evidence="1">
    <location>
        <position position="69"/>
    </location>
</feature>
<dbReference type="Gene3D" id="3.10.129.10">
    <property type="entry name" value="Hotdog Thioesterase"/>
    <property type="match status" value="1"/>
</dbReference>
<reference evidence="4 5" key="1">
    <citation type="submission" date="2020-01" db="EMBL/GenBank/DDBJ databases">
        <title>Whole genome sequence of Heliobacterium gestii DSM 11169.</title>
        <authorList>
            <person name="Kyndt J.A."/>
            <person name="Meyer T.E."/>
        </authorList>
    </citation>
    <scope>NUCLEOTIDE SEQUENCE [LARGE SCALE GENOMIC DNA]</scope>
    <source>
        <strain evidence="4 5">DSM 11169</strain>
    </source>
</reference>
<dbReference type="AlphaFoldDB" id="A0A845L993"/>
<dbReference type="RefSeq" id="WP_161261356.1">
    <property type="nucleotide sequence ID" value="NZ_JAFBDC010000004.1"/>
</dbReference>
<evidence type="ECO:0000313" key="4">
    <source>
        <dbReference type="EMBL" id="MZP42778.1"/>
    </source>
</evidence>
<feature type="binding site" evidence="2">
    <location>
        <position position="62"/>
    </location>
    <ligand>
        <name>substrate</name>
    </ligand>
</feature>
<dbReference type="SUPFAM" id="SSF54637">
    <property type="entry name" value="Thioesterase/thiol ester dehydrase-isomerase"/>
    <property type="match status" value="1"/>
</dbReference>
<name>A0A845L993_HELGE</name>
<protein>
    <submittedName>
        <fullName evidence="4">Thioesterase</fullName>
    </submittedName>
</protein>
<dbReference type="Pfam" id="PF22636">
    <property type="entry name" value="FlK"/>
    <property type="match status" value="1"/>
</dbReference>
<feature type="active site" evidence="1">
    <location>
        <position position="35"/>
    </location>
</feature>
<proteinExistence type="predicted"/>
<dbReference type="PANTHER" id="PTHR36934">
    <property type="entry name" value="BLR0278 PROTEIN"/>
    <property type="match status" value="1"/>
</dbReference>
<keyword evidence="5" id="KW-1185">Reference proteome</keyword>
<feature type="active site" evidence="1">
    <location>
        <position position="43"/>
    </location>
</feature>
<sequence>MDNITVGLKGSKEEKVTADNTAIRYGSGGVEVYATPAMIGLMEGAALAAVDPRLPDGMATVGTHIAASHLAATPVGMTVRAEAELTEVDGKKLVFAVVAYDDAEKIGEGVHHRFVIQTERFLARQAAKAKR</sequence>
<dbReference type="Proteomes" id="UP000471031">
    <property type="component" value="Unassembled WGS sequence"/>
</dbReference>
<evidence type="ECO:0000313" key="5">
    <source>
        <dbReference type="Proteomes" id="UP000471031"/>
    </source>
</evidence>
<evidence type="ECO:0000259" key="3">
    <source>
        <dbReference type="Pfam" id="PF22636"/>
    </source>
</evidence>
<dbReference type="CDD" id="cd03440">
    <property type="entry name" value="hot_dog"/>
    <property type="match status" value="1"/>
</dbReference>
<feature type="binding site" evidence="2">
    <location>
        <position position="62"/>
    </location>
    <ligand>
        <name>CoA</name>
        <dbReference type="ChEBI" id="CHEBI:57287"/>
    </ligand>
</feature>
<dbReference type="EMBL" id="WXEX01000005">
    <property type="protein sequence ID" value="MZP42778.1"/>
    <property type="molecule type" value="Genomic_DNA"/>
</dbReference>
<dbReference type="InterPro" id="IPR025540">
    <property type="entry name" value="FlK"/>
</dbReference>
<gene>
    <name evidence="4" type="ORF">GTO89_06950</name>
</gene>
<dbReference type="InterPro" id="IPR029069">
    <property type="entry name" value="HotDog_dom_sf"/>
</dbReference>
<accession>A0A845L993</accession>
<evidence type="ECO:0000256" key="2">
    <source>
        <dbReference type="PIRSR" id="PIRSR014972-2"/>
    </source>
</evidence>
<feature type="binding site" evidence="2">
    <location>
        <position position="113"/>
    </location>
    <ligand>
        <name>substrate</name>
    </ligand>
</feature>
<comment type="caution">
    <text evidence="4">The sequence shown here is derived from an EMBL/GenBank/DDBJ whole genome shotgun (WGS) entry which is preliminary data.</text>
</comment>
<dbReference type="OrthoDB" id="6902891at2"/>
<organism evidence="4 5">
    <name type="scientific">Heliomicrobium gestii</name>
    <name type="common">Heliobacterium gestii</name>
    <dbReference type="NCBI Taxonomy" id="2699"/>
    <lineage>
        <taxon>Bacteria</taxon>
        <taxon>Bacillati</taxon>
        <taxon>Bacillota</taxon>
        <taxon>Clostridia</taxon>
        <taxon>Eubacteriales</taxon>
        <taxon>Heliobacteriaceae</taxon>
        <taxon>Heliomicrobium</taxon>
    </lineage>
</organism>
<dbReference type="PIRSF" id="PIRSF014972">
    <property type="entry name" value="FlK"/>
    <property type="match status" value="1"/>
</dbReference>
<evidence type="ECO:0000256" key="1">
    <source>
        <dbReference type="PIRSR" id="PIRSR014972-1"/>
    </source>
</evidence>